<protein>
    <submittedName>
        <fullName evidence="1">Uncharacterized protein</fullName>
    </submittedName>
</protein>
<reference evidence="1 2" key="1">
    <citation type="submission" date="2018-10" db="EMBL/GenBank/DDBJ databases">
        <authorList>
            <person name="Ekblom R."/>
            <person name="Jareborg N."/>
        </authorList>
    </citation>
    <scope>NUCLEOTIDE SEQUENCE [LARGE SCALE GENOMIC DNA]</scope>
    <source>
        <tissue evidence="1">Muscle</tissue>
    </source>
</reference>
<dbReference type="AlphaFoldDB" id="A0A9X9M7Q0"/>
<name>A0A9X9M7Q0_GULGU</name>
<proteinExistence type="predicted"/>
<dbReference type="Proteomes" id="UP000269945">
    <property type="component" value="Unassembled WGS sequence"/>
</dbReference>
<evidence type="ECO:0000313" key="2">
    <source>
        <dbReference type="Proteomes" id="UP000269945"/>
    </source>
</evidence>
<sequence length="36" mass="3926">METHLMVLVWTSLHCLALLPVGLFPDPSLLLPASPL</sequence>
<gene>
    <name evidence="1" type="ORF">BN2614_LOCUS8</name>
</gene>
<organism evidence="1 2">
    <name type="scientific">Gulo gulo</name>
    <name type="common">Wolverine</name>
    <name type="synonym">Gluton</name>
    <dbReference type="NCBI Taxonomy" id="48420"/>
    <lineage>
        <taxon>Eukaryota</taxon>
        <taxon>Metazoa</taxon>
        <taxon>Chordata</taxon>
        <taxon>Craniata</taxon>
        <taxon>Vertebrata</taxon>
        <taxon>Euteleostomi</taxon>
        <taxon>Mammalia</taxon>
        <taxon>Eutheria</taxon>
        <taxon>Laurasiatheria</taxon>
        <taxon>Carnivora</taxon>
        <taxon>Caniformia</taxon>
        <taxon>Musteloidea</taxon>
        <taxon>Mustelidae</taxon>
        <taxon>Guloninae</taxon>
        <taxon>Gulo</taxon>
    </lineage>
</organism>
<accession>A0A9X9M7Q0</accession>
<comment type="caution">
    <text evidence="1">The sequence shown here is derived from an EMBL/GenBank/DDBJ whole genome shotgun (WGS) entry which is preliminary data.</text>
</comment>
<feature type="non-terminal residue" evidence="1">
    <location>
        <position position="36"/>
    </location>
</feature>
<keyword evidence="2" id="KW-1185">Reference proteome</keyword>
<dbReference type="EMBL" id="CYRY02043862">
    <property type="protein sequence ID" value="VCX38524.1"/>
    <property type="molecule type" value="Genomic_DNA"/>
</dbReference>
<evidence type="ECO:0000313" key="1">
    <source>
        <dbReference type="EMBL" id="VCX38524.1"/>
    </source>
</evidence>